<evidence type="ECO:0000259" key="2">
    <source>
        <dbReference type="Pfam" id="PF00753"/>
    </source>
</evidence>
<gene>
    <name evidence="3" type="ORF">RSOLAG1IB_03897</name>
</gene>
<dbReference type="CDD" id="cd07713">
    <property type="entry name" value="DHPS-like_MBL-fold"/>
    <property type="match status" value="1"/>
</dbReference>
<evidence type="ECO:0000313" key="4">
    <source>
        <dbReference type="Proteomes" id="UP000059188"/>
    </source>
</evidence>
<dbReference type="Pfam" id="PF00753">
    <property type="entry name" value="Lactamase_B"/>
    <property type="match status" value="1"/>
</dbReference>
<dbReference type="EMBL" id="LN679104">
    <property type="protein sequence ID" value="CEL60659.1"/>
    <property type="molecule type" value="Genomic_DNA"/>
</dbReference>
<evidence type="ECO:0000256" key="1">
    <source>
        <dbReference type="SAM" id="MobiDB-lite"/>
    </source>
</evidence>
<dbReference type="InterPro" id="IPR001279">
    <property type="entry name" value="Metallo-B-lactamas"/>
</dbReference>
<evidence type="ECO:0000313" key="3">
    <source>
        <dbReference type="EMBL" id="CEL60659.1"/>
    </source>
</evidence>
<dbReference type="PANTHER" id="PTHR13754:SF13">
    <property type="entry name" value="METALLO-BETA-LACTAMASE SUPERFAMILY PROTEIN (AFU_ORTHOLOGUE AFUA_3G07630)"/>
    <property type="match status" value="1"/>
</dbReference>
<feature type="region of interest" description="Disordered" evidence="1">
    <location>
        <begin position="87"/>
        <end position="116"/>
    </location>
</feature>
<organism evidence="3 4">
    <name type="scientific">Thanatephorus cucumeris (strain AG1-IB / isolate 7/3/14)</name>
    <name type="common">Lettuce bottom rot fungus</name>
    <name type="synonym">Rhizoctonia solani</name>
    <dbReference type="NCBI Taxonomy" id="1108050"/>
    <lineage>
        <taxon>Eukaryota</taxon>
        <taxon>Fungi</taxon>
        <taxon>Dikarya</taxon>
        <taxon>Basidiomycota</taxon>
        <taxon>Agaricomycotina</taxon>
        <taxon>Agaricomycetes</taxon>
        <taxon>Cantharellales</taxon>
        <taxon>Ceratobasidiaceae</taxon>
        <taxon>Rhizoctonia</taxon>
        <taxon>Rhizoctonia solani AG-1</taxon>
    </lineage>
</organism>
<dbReference type="Proteomes" id="UP000059188">
    <property type="component" value="Unassembled WGS sequence"/>
</dbReference>
<dbReference type="InterPro" id="IPR036866">
    <property type="entry name" value="RibonucZ/Hydroxyglut_hydro"/>
</dbReference>
<keyword evidence="4" id="KW-1185">Reference proteome</keyword>
<dbReference type="GO" id="GO:0016740">
    <property type="term" value="F:transferase activity"/>
    <property type="evidence" value="ECO:0007669"/>
    <property type="project" value="TreeGrafter"/>
</dbReference>
<reference evidence="3 4" key="1">
    <citation type="submission" date="2014-11" db="EMBL/GenBank/DDBJ databases">
        <authorList>
            <person name="Wibberg Daniel"/>
        </authorList>
    </citation>
    <scope>NUCLEOTIDE SEQUENCE [LARGE SCALE GENOMIC DNA]</scope>
    <source>
        <strain evidence="3">Rhizoctonia solani AG1-IB 7/3/14</strain>
    </source>
</reference>
<sequence length="328" mass="35249">MTLHTIPEHKSLSWTLTTIVVTTEVRNEIHRTLFDTGPEPTSITRNLAALKTPVESIERIVLSHWHRDHSGGIIAVLEQIALARAKKQDGSDGSSRNPPPIVDLHPDRPIARGIAPPSTGKVVCRLPEDPTHSDVLAAGGVVETHSEGHLVAGDSVWVSGEIPRVTSFETGLLGGVRWREFHFTASDGTRGEWVPEEDIMDERYVAIDVLGKGLVILSACSHAGICNVIRAAATAFPERPIHAIIGGLHLAGPELQYRVGPTVDFISERLIPTPSFVLPMHCTGFSAKVALAQALGDACVPAGTGMSVEFKGIDSQADDRLMGARIHD</sequence>
<feature type="domain" description="Metallo-beta-lactamase" evidence="2">
    <location>
        <begin position="25"/>
        <end position="162"/>
    </location>
</feature>
<dbReference type="OrthoDB" id="1470350at2759"/>
<proteinExistence type="predicted"/>
<dbReference type="STRING" id="1108050.A0A0B7FUX4"/>
<protein>
    <recommendedName>
        <fullName evidence="2">Metallo-beta-lactamase domain-containing protein</fullName>
    </recommendedName>
</protein>
<dbReference type="PANTHER" id="PTHR13754">
    <property type="entry name" value="METALLO-BETA-LACTAMASE SUPERFAMILY PROTEIN"/>
    <property type="match status" value="1"/>
</dbReference>
<dbReference type="SUPFAM" id="SSF56281">
    <property type="entry name" value="Metallo-hydrolase/oxidoreductase"/>
    <property type="match status" value="1"/>
</dbReference>
<dbReference type="InterPro" id="IPR052926">
    <property type="entry name" value="Metallo-beta-lactamase_dom"/>
</dbReference>
<dbReference type="InterPro" id="IPR041712">
    <property type="entry name" value="DHPS-like_MBL-fold"/>
</dbReference>
<dbReference type="AlphaFoldDB" id="A0A0B7FUX4"/>
<name>A0A0B7FUX4_THACB</name>
<accession>A0A0B7FUX4</accession>
<dbReference type="Gene3D" id="3.60.15.10">
    <property type="entry name" value="Ribonuclease Z/Hydroxyacylglutathione hydrolase-like"/>
    <property type="match status" value="1"/>
</dbReference>